<dbReference type="Proteomes" id="UP000332933">
    <property type="component" value="Unassembled WGS sequence"/>
</dbReference>
<dbReference type="PANTHER" id="PTHR19303">
    <property type="entry name" value="TRANSPOSON"/>
    <property type="match status" value="1"/>
</dbReference>
<reference evidence="2" key="2">
    <citation type="submission" date="2019-06" db="EMBL/GenBank/DDBJ databases">
        <title>Genomics analysis of Aphanomyces spp. identifies a new class of oomycete effector associated with host adaptation.</title>
        <authorList>
            <person name="Gaulin E."/>
        </authorList>
    </citation>
    <scope>NUCLEOTIDE SEQUENCE</scope>
    <source>
        <strain evidence="2">CBS 578.67</strain>
    </source>
</reference>
<evidence type="ECO:0000313" key="3">
    <source>
        <dbReference type="EMBL" id="VFT91352.1"/>
    </source>
</evidence>
<gene>
    <name evidence="3" type="primary">Aste57867_14530</name>
    <name evidence="2" type="ORF">As57867_014476</name>
    <name evidence="3" type="ORF">ASTE57867_14530</name>
</gene>
<evidence type="ECO:0000313" key="2">
    <source>
        <dbReference type="EMBL" id="KAF0694613.1"/>
    </source>
</evidence>
<sequence length="144" mass="16031">MKRQDRRILLLLDNASSHQVVRADISHVRVLMLPPNTTSVLQPMDAGVISTFKSYYRRHQLNHAIEIIDNITAGAVVTAQQRKNPYAVDVLQAMMWATQAWIEVSATTIRSCWAHTGILPQMSIMAALGSLRVGSTMSVDFLLS</sequence>
<dbReference type="EMBL" id="CAADRA010005567">
    <property type="protein sequence ID" value="VFT91352.1"/>
    <property type="molecule type" value="Genomic_DNA"/>
</dbReference>
<dbReference type="InterPro" id="IPR050863">
    <property type="entry name" value="CenT-Element_Derived"/>
</dbReference>
<organism evidence="3 4">
    <name type="scientific">Aphanomyces stellatus</name>
    <dbReference type="NCBI Taxonomy" id="120398"/>
    <lineage>
        <taxon>Eukaryota</taxon>
        <taxon>Sar</taxon>
        <taxon>Stramenopiles</taxon>
        <taxon>Oomycota</taxon>
        <taxon>Saprolegniomycetes</taxon>
        <taxon>Saprolegniales</taxon>
        <taxon>Verrucalvaceae</taxon>
        <taxon>Aphanomyces</taxon>
    </lineage>
</organism>
<dbReference type="GO" id="GO:0005634">
    <property type="term" value="C:nucleus"/>
    <property type="evidence" value="ECO:0007669"/>
    <property type="project" value="TreeGrafter"/>
</dbReference>
<evidence type="ECO:0000259" key="1">
    <source>
        <dbReference type="Pfam" id="PF03184"/>
    </source>
</evidence>
<protein>
    <submittedName>
        <fullName evidence="3">Aste57867_14530 protein</fullName>
    </submittedName>
</protein>
<dbReference type="GO" id="GO:0003677">
    <property type="term" value="F:DNA binding"/>
    <property type="evidence" value="ECO:0007669"/>
    <property type="project" value="TreeGrafter"/>
</dbReference>
<evidence type="ECO:0000313" key="4">
    <source>
        <dbReference type="Proteomes" id="UP000332933"/>
    </source>
</evidence>
<accession>A0A485L3D3</accession>
<dbReference type="PANTHER" id="PTHR19303:SF73">
    <property type="entry name" value="PROTEIN PDC2"/>
    <property type="match status" value="1"/>
</dbReference>
<reference evidence="3 4" key="1">
    <citation type="submission" date="2019-03" db="EMBL/GenBank/DDBJ databases">
        <authorList>
            <person name="Gaulin E."/>
            <person name="Dumas B."/>
        </authorList>
    </citation>
    <scope>NUCLEOTIDE SEQUENCE [LARGE SCALE GENOMIC DNA]</scope>
    <source>
        <strain evidence="3">CBS 568.67</strain>
    </source>
</reference>
<feature type="domain" description="DDE-1" evidence="1">
    <location>
        <begin position="3"/>
        <end position="113"/>
    </location>
</feature>
<dbReference type="Pfam" id="PF03184">
    <property type="entry name" value="DDE_1"/>
    <property type="match status" value="1"/>
</dbReference>
<dbReference type="AlphaFoldDB" id="A0A485L3D3"/>
<dbReference type="InterPro" id="IPR004875">
    <property type="entry name" value="DDE_SF_endonuclease_dom"/>
</dbReference>
<keyword evidence="4" id="KW-1185">Reference proteome</keyword>
<dbReference type="OrthoDB" id="124416at2759"/>
<name>A0A485L3D3_9STRA</name>
<proteinExistence type="predicted"/>
<dbReference type="EMBL" id="VJMH01005546">
    <property type="protein sequence ID" value="KAF0694613.1"/>
    <property type="molecule type" value="Genomic_DNA"/>
</dbReference>